<feature type="compositionally biased region" description="Low complexity" evidence="1">
    <location>
        <begin position="694"/>
        <end position="707"/>
    </location>
</feature>
<feature type="compositionally biased region" description="Low complexity" evidence="1">
    <location>
        <begin position="454"/>
        <end position="467"/>
    </location>
</feature>
<sequence>MAPTPTLPEAVFRLLARQQPTTTVVVDNGGGGSTSNSGLDGGAIAGIVIGTIVGILLIWWIIRACTQPKQPDASRQGWYDDTAPPPRGSRSRSRSASYGGGGYHHHRHHGHHHSARRSHSRRRSSTPRPVVLEEKYAAVGVPRRPSATYAYAPAEGRRSRSRSQGRYYGLSLHNLAIAPTMCTYDYTPYTGCEDGPQHYYIQWVKCSIAVEKGRYCSLDASHKVEQLRKLSANVLSCPLHGPIAVQQFVLDSANSTPLDDEAERARARSTTRRAAAARGRTPKRGGSDREVEQPVRRPVRKQRSRREIALESSDSESSSSFSARPRAAERVTRMDDREPEAMERRRSRTAQAPSHSRSISADIALPPPLPLFMRHGRSEVSLPLKTDFDVESEDPRAGHRQSRPKNSLDIPRAIGVVGLPSSPDMHRRGSVHRSRSESGLGPGNEGQQEPLPAPRSALSPASDSSPDQNPELPFSTPGRRGRRAGARSIRDRSVDTTMRRIDEHVENPSTARETATSETHSSTTTSPEPHPPQTVTTTFHRRSNSRPHLNSLQIPKNRDHYQRDAYSAPTATPPETEINTSPLPKNRARSLRHVDISPLAPLPLPPQNPYSSSRNDGGETASIRSTTTTRSRRFEDQVAEGRKWVAAREHIPMPTMAPRGPATDTSLPLAAAAASGIPPGMGRESVDSGSWETVRSVGSVSSSSGGRNTLQKMPPQQQGQGQGQGQGQSQGQQRPVPAPLNLSGVPPCALPVSLMSPGFQSDADGSPVGKGAKGTLLQRIGLRRKFSGLVFKGGQREVGVEG</sequence>
<dbReference type="AlphaFoldDB" id="A0AAN6PII2"/>
<feature type="compositionally biased region" description="Basic and acidic residues" evidence="1">
    <location>
        <begin position="326"/>
        <end position="344"/>
    </location>
</feature>
<reference evidence="4" key="1">
    <citation type="journal article" date="2023" name="Mol. Phylogenet. Evol.">
        <title>Genome-scale phylogeny and comparative genomics of the fungal order Sordariales.</title>
        <authorList>
            <person name="Hensen N."/>
            <person name="Bonometti L."/>
            <person name="Westerberg I."/>
            <person name="Brannstrom I.O."/>
            <person name="Guillou S."/>
            <person name="Cros-Aarteil S."/>
            <person name="Calhoun S."/>
            <person name="Haridas S."/>
            <person name="Kuo A."/>
            <person name="Mondo S."/>
            <person name="Pangilinan J."/>
            <person name="Riley R."/>
            <person name="LaButti K."/>
            <person name="Andreopoulos B."/>
            <person name="Lipzen A."/>
            <person name="Chen C."/>
            <person name="Yan M."/>
            <person name="Daum C."/>
            <person name="Ng V."/>
            <person name="Clum A."/>
            <person name="Steindorff A."/>
            <person name="Ohm R.A."/>
            <person name="Martin F."/>
            <person name="Silar P."/>
            <person name="Natvig D.O."/>
            <person name="Lalanne C."/>
            <person name="Gautier V."/>
            <person name="Ament-Velasquez S.L."/>
            <person name="Kruys A."/>
            <person name="Hutchinson M.I."/>
            <person name="Powell A.J."/>
            <person name="Barry K."/>
            <person name="Miller A.N."/>
            <person name="Grigoriev I.V."/>
            <person name="Debuchy R."/>
            <person name="Gladieux P."/>
            <person name="Hiltunen Thoren M."/>
            <person name="Johannesson H."/>
        </authorList>
    </citation>
    <scope>NUCLEOTIDE SEQUENCE [LARGE SCALE GENOMIC DNA]</scope>
    <source>
        <strain evidence="4">CBS 284.82</strain>
    </source>
</reference>
<feature type="transmembrane region" description="Helical" evidence="2">
    <location>
        <begin position="43"/>
        <end position="62"/>
    </location>
</feature>
<feature type="compositionally biased region" description="Basic and acidic residues" evidence="1">
    <location>
        <begin position="285"/>
        <end position="295"/>
    </location>
</feature>
<gene>
    <name evidence="3" type="ORF">C8A01DRAFT_47325</name>
</gene>
<evidence type="ECO:0000256" key="2">
    <source>
        <dbReference type="SAM" id="Phobius"/>
    </source>
</evidence>
<feature type="region of interest" description="Disordered" evidence="1">
    <location>
        <begin position="70"/>
        <end position="134"/>
    </location>
</feature>
<evidence type="ECO:0000313" key="3">
    <source>
        <dbReference type="EMBL" id="KAK4039190.1"/>
    </source>
</evidence>
<feature type="compositionally biased region" description="Basic and acidic residues" evidence="1">
    <location>
        <begin position="488"/>
        <end position="506"/>
    </location>
</feature>
<proteinExistence type="predicted"/>
<accession>A0AAN6PII2</accession>
<dbReference type="EMBL" id="MU854408">
    <property type="protein sequence ID" value="KAK4039190.1"/>
    <property type="molecule type" value="Genomic_DNA"/>
</dbReference>
<comment type="caution">
    <text evidence="3">The sequence shown here is derived from an EMBL/GenBank/DDBJ whole genome shotgun (WGS) entry which is preliminary data.</text>
</comment>
<feature type="compositionally biased region" description="Polar residues" evidence="1">
    <location>
        <begin position="349"/>
        <end position="359"/>
    </location>
</feature>
<dbReference type="Proteomes" id="UP001303115">
    <property type="component" value="Unassembled WGS sequence"/>
</dbReference>
<evidence type="ECO:0000256" key="1">
    <source>
        <dbReference type="SAM" id="MobiDB-lite"/>
    </source>
</evidence>
<name>A0AAN6PII2_9PEZI</name>
<organism evidence="3 4">
    <name type="scientific">Parachaetomium inaequale</name>
    <dbReference type="NCBI Taxonomy" id="2588326"/>
    <lineage>
        <taxon>Eukaryota</taxon>
        <taxon>Fungi</taxon>
        <taxon>Dikarya</taxon>
        <taxon>Ascomycota</taxon>
        <taxon>Pezizomycotina</taxon>
        <taxon>Sordariomycetes</taxon>
        <taxon>Sordariomycetidae</taxon>
        <taxon>Sordariales</taxon>
        <taxon>Chaetomiaceae</taxon>
        <taxon>Parachaetomium</taxon>
    </lineage>
</organism>
<feature type="compositionally biased region" description="Basic and acidic residues" evidence="1">
    <location>
        <begin position="632"/>
        <end position="651"/>
    </location>
</feature>
<keyword evidence="2" id="KW-0472">Membrane</keyword>
<keyword evidence="2" id="KW-1133">Transmembrane helix</keyword>
<feature type="compositionally biased region" description="Low complexity" evidence="1">
    <location>
        <begin position="508"/>
        <end position="527"/>
    </location>
</feature>
<feature type="compositionally biased region" description="Basic residues" evidence="1">
    <location>
        <begin position="103"/>
        <end position="125"/>
    </location>
</feature>
<evidence type="ECO:0000313" key="4">
    <source>
        <dbReference type="Proteomes" id="UP001303115"/>
    </source>
</evidence>
<keyword evidence="2" id="KW-0812">Transmembrane</keyword>
<keyword evidence="4" id="KW-1185">Reference proteome</keyword>
<feature type="region of interest" description="Disordered" evidence="1">
    <location>
        <begin position="388"/>
        <end position="744"/>
    </location>
</feature>
<feature type="compositionally biased region" description="Low complexity" evidence="1">
    <location>
        <begin position="311"/>
        <end position="325"/>
    </location>
</feature>
<feature type="region of interest" description="Disordered" evidence="1">
    <location>
        <begin position="255"/>
        <end position="366"/>
    </location>
</feature>
<protein>
    <submittedName>
        <fullName evidence="3">Uncharacterized protein</fullName>
    </submittedName>
</protein>